<dbReference type="Proteomes" id="UP001172756">
    <property type="component" value="Unassembled WGS sequence"/>
</dbReference>
<accession>A0AB35MK13</accession>
<proteinExistence type="predicted"/>
<dbReference type="RefSeq" id="WP_301160713.1">
    <property type="nucleotide sequence ID" value="NZ_JAUHQB010000008.1"/>
</dbReference>
<feature type="transmembrane region" description="Helical" evidence="2">
    <location>
        <begin position="47"/>
        <end position="67"/>
    </location>
</feature>
<keyword evidence="2" id="KW-0472">Membrane</keyword>
<comment type="caution">
    <text evidence="3">The sequence shown here is derived from an EMBL/GenBank/DDBJ whole genome shotgun (WGS) entry which is preliminary data.</text>
</comment>
<reference evidence="3 4" key="1">
    <citation type="submission" date="2023-06" db="EMBL/GenBank/DDBJ databases">
        <title>SYSU T0a273.</title>
        <authorList>
            <person name="Gao L."/>
            <person name="Fang B.-Z."/>
            <person name="Li W.-J."/>
        </authorList>
    </citation>
    <scope>NUCLEOTIDE SEQUENCE [LARGE SCALE GENOMIC DNA]</scope>
    <source>
        <strain evidence="3 4">SYSU T0a273</strain>
    </source>
</reference>
<dbReference type="AlphaFoldDB" id="A0AB35MK13"/>
<evidence type="ECO:0000313" key="4">
    <source>
        <dbReference type="Proteomes" id="UP001172756"/>
    </source>
</evidence>
<keyword evidence="2" id="KW-1133">Transmembrane helix</keyword>
<gene>
    <name evidence="3" type="ORF">QQ002_10780</name>
</gene>
<evidence type="ECO:0000256" key="2">
    <source>
        <dbReference type="SAM" id="Phobius"/>
    </source>
</evidence>
<evidence type="ECO:0008006" key="5">
    <source>
        <dbReference type="Google" id="ProtNLM"/>
    </source>
</evidence>
<feature type="region of interest" description="Disordered" evidence="1">
    <location>
        <begin position="1"/>
        <end position="42"/>
    </location>
</feature>
<protein>
    <recommendedName>
        <fullName evidence="5">DUF4178 domain-containing protein</fullName>
    </recommendedName>
</protein>
<dbReference type="EMBL" id="JAUHQB010000008">
    <property type="protein sequence ID" value="MDN4484023.1"/>
    <property type="molecule type" value="Genomic_DNA"/>
</dbReference>
<organism evidence="3 4">
    <name type="scientific">Demequina lignilytica</name>
    <dbReference type="NCBI Taxonomy" id="3051663"/>
    <lineage>
        <taxon>Bacteria</taxon>
        <taxon>Bacillati</taxon>
        <taxon>Actinomycetota</taxon>
        <taxon>Actinomycetes</taxon>
        <taxon>Micrococcales</taxon>
        <taxon>Demequinaceae</taxon>
        <taxon>Demequina</taxon>
    </lineage>
</organism>
<sequence>MNFTSGMPKLPPFAHHGATPTTDPLIPGMTPGGDGSRPPNERPHREILILAMIVVAVAGALAIWLLFQPRGDEAVARDAAASLGLTVADEAEVALNDATIAGGLRVRFVGETDQAVEQGYYFDLDVVTAREPGDDWIPTEVAGATGAWFVGDPPTAMYIEQGDRWWVASPGTPAIYGDDATARQAWYHLRNALTFADAA</sequence>
<keyword evidence="2" id="KW-0812">Transmembrane</keyword>
<evidence type="ECO:0000313" key="3">
    <source>
        <dbReference type="EMBL" id="MDN4484023.1"/>
    </source>
</evidence>
<name>A0AB35MK13_9MICO</name>
<evidence type="ECO:0000256" key="1">
    <source>
        <dbReference type="SAM" id="MobiDB-lite"/>
    </source>
</evidence>